<dbReference type="EMBL" id="CM002924">
    <property type="protein sequence ID" value="KGN58632.1"/>
    <property type="molecule type" value="Genomic_DNA"/>
</dbReference>
<reference evidence="2 3" key="4">
    <citation type="journal article" date="2011" name="BMC Genomics">
        <title>RNA-Seq improves annotation of protein-coding genes in the cucumber genome.</title>
        <authorList>
            <person name="Li Z."/>
            <person name="Zhang Z."/>
            <person name="Yan P."/>
            <person name="Huang S."/>
            <person name="Fei Z."/>
            <person name="Lin K."/>
        </authorList>
    </citation>
    <scope>NUCLEOTIDE SEQUENCE [LARGE SCALE GENOMIC DNA]</scope>
    <source>
        <strain evidence="3">cv. 9930</strain>
    </source>
</reference>
<accession>A0A0A0LD48</accession>
<dbReference type="Gramene" id="KGN58632">
    <property type="protein sequence ID" value="KGN58632"/>
    <property type="gene ID" value="Csa_3G706170"/>
</dbReference>
<keyword evidence="3" id="KW-1185">Reference proteome</keyword>
<reference evidence="2 3" key="2">
    <citation type="journal article" date="2009" name="PLoS ONE">
        <title>An integrated genetic and cytogenetic map of the cucumber genome.</title>
        <authorList>
            <person name="Ren Y."/>
            <person name="Zhang Z."/>
            <person name="Liu J."/>
            <person name="Staub J.E."/>
            <person name="Han Y."/>
            <person name="Cheng Z."/>
            <person name="Li X."/>
            <person name="Lu J."/>
            <person name="Miao H."/>
            <person name="Kang H."/>
            <person name="Xie B."/>
            <person name="Gu X."/>
            <person name="Wang X."/>
            <person name="Du Y."/>
            <person name="Jin W."/>
            <person name="Huang S."/>
        </authorList>
    </citation>
    <scope>NUCLEOTIDE SEQUENCE [LARGE SCALE GENOMIC DNA]</scope>
    <source>
        <strain evidence="3">cv. 9930</strain>
    </source>
</reference>
<dbReference type="Proteomes" id="UP000029981">
    <property type="component" value="Chromosome 3"/>
</dbReference>
<dbReference type="PANTHER" id="PTHR34268">
    <property type="entry name" value="OS01G0321850 PROTEIN"/>
    <property type="match status" value="1"/>
</dbReference>
<reference evidence="2 3" key="1">
    <citation type="journal article" date="2009" name="Nat. Genet.">
        <title>The genome of the cucumber, Cucumis sativus L.</title>
        <authorList>
            <person name="Huang S."/>
            <person name="Li R."/>
            <person name="Zhang Z."/>
            <person name="Li L."/>
            <person name="Gu X."/>
            <person name="Fan W."/>
            <person name="Lucas W.J."/>
            <person name="Wang X."/>
            <person name="Xie B."/>
            <person name="Ni P."/>
            <person name="Ren Y."/>
            <person name="Zhu H."/>
            <person name="Li J."/>
            <person name="Lin K."/>
            <person name="Jin W."/>
            <person name="Fei Z."/>
            <person name="Li G."/>
            <person name="Staub J."/>
            <person name="Kilian A."/>
            <person name="van der Vossen E.A."/>
            <person name="Wu Y."/>
            <person name="Guo J."/>
            <person name="He J."/>
            <person name="Jia Z."/>
            <person name="Ren Y."/>
            <person name="Tian G."/>
            <person name="Lu Y."/>
            <person name="Ruan J."/>
            <person name="Qian W."/>
            <person name="Wang M."/>
            <person name="Huang Q."/>
            <person name="Li B."/>
            <person name="Xuan Z."/>
            <person name="Cao J."/>
            <person name="Asan"/>
            <person name="Wu Z."/>
            <person name="Zhang J."/>
            <person name="Cai Q."/>
            <person name="Bai Y."/>
            <person name="Zhao B."/>
            <person name="Han Y."/>
            <person name="Li Y."/>
            <person name="Li X."/>
            <person name="Wang S."/>
            <person name="Shi Q."/>
            <person name="Liu S."/>
            <person name="Cho W.K."/>
            <person name="Kim J.Y."/>
            <person name="Xu Y."/>
            <person name="Heller-Uszynska K."/>
            <person name="Miao H."/>
            <person name="Cheng Z."/>
            <person name="Zhang S."/>
            <person name="Wu J."/>
            <person name="Yang Y."/>
            <person name="Kang H."/>
            <person name="Li M."/>
            <person name="Liang H."/>
            <person name="Ren X."/>
            <person name="Shi Z."/>
            <person name="Wen M."/>
            <person name="Jian M."/>
            <person name="Yang H."/>
            <person name="Zhang G."/>
            <person name="Yang Z."/>
            <person name="Chen R."/>
            <person name="Liu S."/>
            <person name="Li J."/>
            <person name="Ma L."/>
            <person name="Liu H."/>
            <person name="Zhou Y."/>
            <person name="Zhao J."/>
            <person name="Fang X."/>
            <person name="Li G."/>
            <person name="Fang L."/>
            <person name="Li Y."/>
            <person name="Liu D."/>
            <person name="Zheng H."/>
            <person name="Zhang Y."/>
            <person name="Qin N."/>
            <person name="Li Z."/>
            <person name="Yang G."/>
            <person name="Yang S."/>
            <person name="Bolund L."/>
            <person name="Kristiansen K."/>
            <person name="Zheng H."/>
            <person name="Li S."/>
            <person name="Zhang X."/>
            <person name="Yang H."/>
            <person name="Wang J."/>
            <person name="Sun R."/>
            <person name="Zhang B."/>
            <person name="Jiang S."/>
            <person name="Wang J."/>
            <person name="Du Y."/>
            <person name="Li S."/>
        </authorList>
    </citation>
    <scope>NUCLEOTIDE SEQUENCE [LARGE SCALE GENOMIC DNA]</scope>
    <source>
        <strain evidence="3">cv. 9930</strain>
    </source>
</reference>
<name>A0A0A0LD48_CUCSA</name>
<gene>
    <name evidence="2" type="ORF">Csa_3G706170</name>
</gene>
<dbReference type="AlphaFoldDB" id="A0A0A0LD48"/>
<evidence type="ECO:0000256" key="1">
    <source>
        <dbReference type="SAM" id="MobiDB-lite"/>
    </source>
</evidence>
<sequence length="125" mass="14089">MAAKTVKEPPSIASSLYKKPSKPPFSVSNFTPIFFIHRLINVSSRIFSSSILHYDADFRYRRRRDVRQNRHKVRSLSFKPARSVSIRRFLAALSDLPPGGELSPSTKVSTPSSARLDRSDDGGRL</sequence>
<organism evidence="2 3">
    <name type="scientific">Cucumis sativus</name>
    <name type="common">Cucumber</name>
    <dbReference type="NCBI Taxonomy" id="3659"/>
    <lineage>
        <taxon>Eukaryota</taxon>
        <taxon>Viridiplantae</taxon>
        <taxon>Streptophyta</taxon>
        <taxon>Embryophyta</taxon>
        <taxon>Tracheophyta</taxon>
        <taxon>Spermatophyta</taxon>
        <taxon>Magnoliopsida</taxon>
        <taxon>eudicotyledons</taxon>
        <taxon>Gunneridae</taxon>
        <taxon>Pentapetalae</taxon>
        <taxon>rosids</taxon>
        <taxon>fabids</taxon>
        <taxon>Cucurbitales</taxon>
        <taxon>Cucurbitaceae</taxon>
        <taxon>Benincaseae</taxon>
        <taxon>Cucumis</taxon>
    </lineage>
</organism>
<feature type="region of interest" description="Disordered" evidence="1">
    <location>
        <begin position="94"/>
        <end position="125"/>
    </location>
</feature>
<proteinExistence type="predicted"/>
<protein>
    <submittedName>
        <fullName evidence="2">Uncharacterized protein</fullName>
    </submittedName>
</protein>
<dbReference type="PANTHER" id="PTHR34268:SF8">
    <property type="entry name" value="FAE DOMAIN-CONTAINING PROTEIN"/>
    <property type="match status" value="1"/>
</dbReference>
<feature type="compositionally biased region" description="Polar residues" evidence="1">
    <location>
        <begin position="103"/>
        <end position="113"/>
    </location>
</feature>
<reference evidence="2 3" key="3">
    <citation type="journal article" date="2010" name="BMC Genomics">
        <title>Transcriptome sequencing and comparative analysis of cucumber flowers with different sex types.</title>
        <authorList>
            <person name="Guo S."/>
            <person name="Zheng Y."/>
            <person name="Joung J.G."/>
            <person name="Liu S."/>
            <person name="Zhang Z."/>
            <person name="Crasta O.R."/>
            <person name="Sobral B.W."/>
            <person name="Xu Y."/>
            <person name="Huang S."/>
            <person name="Fei Z."/>
        </authorList>
    </citation>
    <scope>NUCLEOTIDE SEQUENCE [LARGE SCALE GENOMIC DNA]</scope>
    <source>
        <strain evidence="3">cv. 9930</strain>
    </source>
</reference>
<evidence type="ECO:0000313" key="3">
    <source>
        <dbReference type="Proteomes" id="UP000029981"/>
    </source>
</evidence>
<feature type="compositionally biased region" description="Basic and acidic residues" evidence="1">
    <location>
        <begin position="115"/>
        <end position="125"/>
    </location>
</feature>
<evidence type="ECO:0000313" key="2">
    <source>
        <dbReference type="EMBL" id="KGN58632.1"/>
    </source>
</evidence>